<comment type="caution">
    <text evidence="2">The sequence shown here is derived from an EMBL/GenBank/DDBJ whole genome shotgun (WGS) entry which is preliminary data.</text>
</comment>
<sequence length="67" mass="7582">MFRLIALAIFAFVVVALFSSLWFMMRDRGSTHRMANTLMLRVVLSAVLLLLLVFGILSGHLQMHTFG</sequence>
<evidence type="ECO:0008006" key="4">
    <source>
        <dbReference type="Google" id="ProtNLM"/>
    </source>
</evidence>
<dbReference type="Pfam" id="PF11137">
    <property type="entry name" value="DUF2909"/>
    <property type="match status" value="1"/>
</dbReference>
<evidence type="ECO:0000313" key="2">
    <source>
        <dbReference type="EMBL" id="GGC11332.1"/>
    </source>
</evidence>
<name>A0ABQ1KY56_9GAMM</name>
<keyword evidence="1" id="KW-0812">Transmembrane</keyword>
<accession>A0ABQ1KY56</accession>
<feature type="transmembrane region" description="Helical" evidence="1">
    <location>
        <begin position="6"/>
        <end position="25"/>
    </location>
</feature>
<dbReference type="InterPro" id="IPR021313">
    <property type="entry name" value="DUF2909"/>
</dbReference>
<protein>
    <recommendedName>
        <fullName evidence="4">DUF2909 family protein</fullName>
    </recommendedName>
</protein>
<reference evidence="3" key="1">
    <citation type="journal article" date="2019" name="Int. J. Syst. Evol. Microbiol.">
        <title>The Global Catalogue of Microorganisms (GCM) 10K type strain sequencing project: providing services to taxonomists for standard genome sequencing and annotation.</title>
        <authorList>
            <consortium name="The Broad Institute Genomics Platform"/>
            <consortium name="The Broad Institute Genome Sequencing Center for Infectious Disease"/>
            <person name="Wu L."/>
            <person name="Ma J."/>
        </authorList>
    </citation>
    <scope>NUCLEOTIDE SEQUENCE [LARGE SCALE GENOMIC DNA]</scope>
    <source>
        <strain evidence="3">CGMCC 1.15341</strain>
    </source>
</reference>
<organism evidence="2 3">
    <name type="scientific">Marinobacterium zhoushanense</name>
    <dbReference type="NCBI Taxonomy" id="1679163"/>
    <lineage>
        <taxon>Bacteria</taxon>
        <taxon>Pseudomonadati</taxon>
        <taxon>Pseudomonadota</taxon>
        <taxon>Gammaproteobacteria</taxon>
        <taxon>Oceanospirillales</taxon>
        <taxon>Oceanospirillaceae</taxon>
        <taxon>Marinobacterium</taxon>
    </lineage>
</organism>
<keyword evidence="3" id="KW-1185">Reference proteome</keyword>
<feature type="transmembrane region" description="Helical" evidence="1">
    <location>
        <begin position="37"/>
        <end position="57"/>
    </location>
</feature>
<gene>
    <name evidence="2" type="ORF">GCM10011352_42290</name>
</gene>
<evidence type="ECO:0000313" key="3">
    <source>
        <dbReference type="Proteomes" id="UP000629025"/>
    </source>
</evidence>
<dbReference type="Proteomes" id="UP000629025">
    <property type="component" value="Unassembled WGS sequence"/>
</dbReference>
<keyword evidence="1" id="KW-1133">Transmembrane helix</keyword>
<dbReference type="EMBL" id="BMIJ01000011">
    <property type="protein sequence ID" value="GGC11332.1"/>
    <property type="molecule type" value="Genomic_DNA"/>
</dbReference>
<evidence type="ECO:0000256" key="1">
    <source>
        <dbReference type="SAM" id="Phobius"/>
    </source>
</evidence>
<dbReference type="RefSeq" id="WP_188752175.1">
    <property type="nucleotide sequence ID" value="NZ_BMIJ01000011.1"/>
</dbReference>
<keyword evidence="1" id="KW-0472">Membrane</keyword>
<proteinExistence type="predicted"/>